<evidence type="ECO:0000313" key="3">
    <source>
        <dbReference type="Proteomes" id="UP001501495"/>
    </source>
</evidence>
<comment type="caution">
    <text evidence="2">The sequence shown here is derived from an EMBL/GenBank/DDBJ whole genome shotgun (WGS) entry which is preliminary data.</text>
</comment>
<dbReference type="RefSeq" id="WP_344734952.1">
    <property type="nucleotide sequence ID" value="NZ_BAAAZH010000028.1"/>
</dbReference>
<name>A0ABP7XW32_9ACTN</name>
<accession>A0ABP7XW32</accession>
<organism evidence="2 3">
    <name type="scientific">Nocardioides fonticola</name>
    <dbReference type="NCBI Taxonomy" id="450363"/>
    <lineage>
        <taxon>Bacteria</taxon>
        <taxon>Bacillati</taxon>
        <taxon>Actinomycetota</taxon>
        <taxon>Actinomycetes</taxon>
        <taxon>Propionibacteriales</taxon>
        <taxon>Nocardioidaceae</taxon>
        <taxon>Nocardioides</taxon>
    </lineage>
</organism>
<gene>
    <name evidence="2" type="ORF">GCM10022215_36920</name>
</gene>
<keyword evidence="3" id="KW-1185">Reference proteome</keyword>
<dbReference type="EMBL" id="BAAAZH010000028">
    <property type="protein sequence ID" value="GAA4126870.1"/>
    <property type="molecule type" value="Genomic_DNA"/>
</dbReference>
<evidence type="ECO:0000313" key="2">
    <source>
        <dbReference type="EMBL" id="GAA4126870.1"/>
    </source>
</evidence>
<proteinExistence type="predicted"/>
<sequence length="183" mass="20350">MANGLNRLGTLTYAPPFCTDPGQARADVGVFFRLLRAVVGEPFPYAWVPEFHADGQRLHLHFAAGRYLRRRDIEAAWGHGFVHIKLLSDVGVGQGVRGEARRAAGYLSKYVAKSFNDHRLKGRHRYDVAQGFTPVKVRVEGISARDVLGQASDLLGQVSPLRVWHSDLEPAWQGPPAVWAQWA</sequence>
<reference evidence="3" key="1">
    <citation type="journal article" date="2019" name="Int. J. Syst. Evol. Microbiol.">
        <title>The Global Catalogue of Microorganisms (GCM) 10K type strain sequencing project: providing services to taxonomists for standard genome sequencing and annotation.</title>
        <authorList>
            <consortium name="The Broad Institute Genomics Platform"/>
            <consortium name="The Broad Institute Genome Sequencing Center for Infectious Disease"/>
            <person name="Wu L."/>
            <person name="Ma J."/>
        </authorList>
    </citation>
    <scope>NUCLEOTIDE SEQUENCE [LARGE SCALE GENOMIC DNA]</scope>
    <source>
        <strain evidence="3">JCM 16703</strain>
    </source>
</reference>
<evidence type="ECO:0000259" key="1">
    <source>
        <dbReference type="Pfam" id="PF23343"/>
    </source>
</evidence>
<dbReference type="Proteomes" id="UP001501495">
    <property type="component" value="Unassembled WGS sequence"/>
</dbReference>
<feature type="domain" description="Replication-associated protein ORF2/G2P" evidence="1">
    <location>
        <begin position="7"/>
        <end position="114"/>
    </location>
</feature>
<protein>
    <recommendedName>
        <fullName evidence="1">Replication-associated protein ORF2/G2P domain-containing protein</fullName>
    </recommendedName>
</protein>
<dbReference type="Pfam" id="PF23343">
    <property type="entry name" value="REP_ORF2-G2P"/>
    <property type="match status" value="1"/>
</dbReference>
<dbReference type="InterPro" id="IPR056906">
    <property type="entry name" value="ORF2/G2P_dom"/>
</dbReference>